<name>A0AAN9KCN6_CANGL</name>
<gene>
    <name evidence="1" type="ORF">VNO77_33559</name>
</gene>
<evidence type="ECO:0000313" key="2">
    <source>
        <dbReference type="Proteomes" id="UP001367508"/>
    </source>
</evidence>
<protein>
    <submittedName>
        <fullName evidence="1">Uncharacterized protein</fullName>
    </submittedName>
</protein>
<accession>A0AAN9KCN6</accession>
<reference evidence="1 2" key="1">
    <citation type="submission" date="2024-01" db="EMBL/GenBank/DDBJ databases">
        <title>The genomes of 5 underutilized Papilionoideae crops provide insights into root nodulation and disease resistanc.</title>
        <authorList>
            <person name="Jiang F."/>
        </authorList>
    </citation>
    <scope>NUCLEOTIDE SEQUENCE [LARGE SCALE GENOMIC DNA]</scope>
    <source>
        <strain evidence="1">LVBAO_FW01</strain>
        <tissue evidence="1">Leaves</tissue>
    </source>
</reference>
<sequence>MVRTLSFPNPAFIRKSYSEIETARPRKLIHGKSLSLSSNDSTPGSSTVQAPFLTHAMLSRHRPTTLRTCGVFVERFLPVVPSSSLAVWADCPSLLRSVRL</sequence>
<comment type="caution">
    <text evidence="1">The sequence shown here is derived from an EMBL/GenBank/DDBJ whole genome shotgun (WGS) entry which is preliminary data.</text>
</comment>
<keyword evidence="2" id="KW-1185">Reference proteome</keyword>
<dbReference type="Proteomes" id="UP001367508">
    <property type="component" value="Unassembled WGS sequence"/>
</dbReference>
<dbReference type="EMBL" id="JAYMYQ010000008">
    <property type="protein sequence ID" value="KAK7315027.1"/>
    <property type="molecule type" value="Genomic_DNA"/>
</dbReference>
<dbReference type="AlphaFoldDB" id="A0AAN9KCN6"/>
<evidence type="ECO:0000313" key="1">
    <source>
        <dbReference type="EMBL" id="KAK7315027.1"/>
    </source>
</evidence>
<proteinExistence type="predicted"/>
<organism evidence="1 2">
    <name type="scientific">Canavalia gladiata</name>
    <name type="common">Sword bean</name>
    <name type="synonym">Dolichos gladiatus</name>
    <dbReference type="NCBI Taxonomy" id="3824"/>
    <lineage>
        <taxon>Eukaryota</taxon>
        <taxon>Viridiplantae</taxon>
        <taxon>Streptophyta</taxon>
        <taxon>Embryophyta</taxon>
        <taxon>Tracheophyta</taxon>
        <taxon>Spermatophyta</taxon>
        <taxon>Magnoliopsida</taxon>
        <taxon>eudicotyledons</taxon>
        <taxon>Gunneridae</taxon>
        <taxon>Pentapetalae</taxon>
        <taxon>rosids</taxon>
        <taxon>fabids</taxon>
        <taxon>Fabales</taxon>
        <taxon>Fabaceae</taxon>
        <taxon>Papilionoideae</taxon>
        <taxon>50 kb inversion clade</taxon>
        <taxon>NPAAA clade</taxon>
        <taxon>indigoferoid/millettioid clade</taxon>
        <taxon>Phaseoleae</taxon>
        <taxon>Canavalia</taxon>
    </lineage>
</organism>